<dbReference type="FunFam" id="3.40.50.1260:FF:000031">
    <property type="entry name" value="Phosphoglycerate kinase 1"/>
    <property type="match status" value="1"/>
</dbReference>
<gene>
    <name evidence="13 17" type="primary">pgk</name>
    <name evidence="18" type="ORF">SAMN04488059_11652</name>
    <name evidence="17" type="ORF">WH91_21840</name>
</gene>
<evidence type="ECO:0000256" key="6">
    <source>
        <dbReference type="ARBA" id="ARBA00016471"/>
    </source>
</evidence>
<feature type="binding site" evidence="13 14">
    <location>
        <begin position="23"/>
        <end position="25"/>
    </location>
    <ligand>
        <name>substrate</name>
    </ligand>
</feature>
<dbReference type="InterPro" id="IPR001576">
    <property type="entry name" value="Phosphoglycerate_kinase"/>
</dbReference>
<keyword evidence="7 13" id="KW-0963">Cytoplasm</keyword>
<dbReference type="Pfam" id="PF00162">
    <property type="entry name" value="PGK"/>
    <property type="match status" value="1"/>
</dbReference>
<proteinExistence type="inferred from homology"/>
<dbReference type="PATRIC" id="fig|728005.3.peg.2839"/>
<evidence type="ECO:0000256" key="8">
    <source>
        <dbReference type="ARBA" id="ARBA00022679"/>
    </source>
</evidence>
<keyword evidence="12 13" id="KW-0324">Glycolysis</keyword>
<dbReference type="AlphaFoldDB" id="A0A0F5PQM3"/>
<evidence type="ECO:0000256" key="16">
    <source>
        <dbReference type="RuleBase" id="RU000532"/>
    </source>
</evidence>
<evidence type="ECO:0000256" key="10">
    <source>
        <dbReference type="ARBA" id="ARBA00022777"/>
    </source>
</evidence>
<feature type="binding site" evidence="14">
    <location>
        <position position="122"/>
    </location>
    <ligand>
        <name>(2R)-3-phosphoglycerate</name>
        <dbReference type="ChEBI" id="CHEBI:58272"/>
    </ligand>
</feature>
<dbReference type="Proteomes" id="UP000033519">
    <property type="component" value="Unassembled WGS sequence"/>
</dbReference>
<feature type="binding site" evidence="13">
    <location>
        <position position="122"/>
    </location>
    <ligand>
        <name>substrate</name>
    </ligand>
</feature>
<feature type="binding site" evidence="13 14">
    <location>
        <begin position="61"/>
        <end position="64"/>
    </location>
    <ligand>
        <name>substrate</name>
    </ligand>
</feature>
<evidence type="ECO:0000256" key="11">
    <source>
        <dbReference type="ARBA" id="ARBA00022840"/>
    </source>
</evidence>
<reference evidence="17 19" key="1">
    <citation type="submission" date="2015-03" db="EMBL/GenBank/DDBJ databases">
        <authorList>
            <person name="Lepp D."/>
            <person name="Hassan Y.I."/>
            <person name="Li X.-Z."/>
            <person name="Zhou T."/>
        </authorList>
    </citation>
    <scope>NUCLEOTIDE SEQUENCE [LARGE SCALE GENOMIC DNA]</scope>
    <source>
        <strain evidence="17 19">Cr7-05</strain>
    </source>
</reference>
<dbReference type="GO" id="GO:0043531">
    <property type="term" value="F:ADP binding"/>
    <property type="evidence" value="ECO:0007669"/>
    <property type="project" value="TreeGrafter"/>
</dbReference>
<keyword evidence="9 13" id="KW-0547">Nucleotide-binding</keyword>
<feature type="binding site" evidence="13">
    <location>
        <position position="155"/>
    </location>
    <ligand>
        <name>substrate</name>
    </ligand>
</feature>
<evidence type="ECO:0000256" key="3">
    <source>
        <dbReference type="ARBA" id="ARBA00008982"/>
    </source>
</evidence>
<dbReference type="GO" id="GO:0004618">
    <property type="term" value="F:phosphoglycerate kinase activity"/>
    <property type="evidence" value="ECO:0007669"/>
    <property type="project" value="UniProtKB-UniRule"/>
</dbReference>
<dbReference type="PANTHER" id="PTHR11406">
    <property type="entry name" value="PHOSPHOGLYCERATE KINASE"/>
    <property type="match status" value="1"/>
</dbReference>
<evidence type="ECO:0000256" key="15">
    <source>
        <dbReference type="PIRSR" id="PIRSR000724-2"/>
    </source>
</evidence>
<dbReference type="PANTHER" id="PTHR11406:SF23">
    <property type="entry name" value="PHOSPHOGLYCERATE KINASE 1, CHLOROPLASTIC-RELATED"/>
    <property type="match status" value="1"/>
</dbReference>
<dbReference type="Proteomes" id="UP000182258">
    <property type="component" value="Unassembled WGS sequence"/>
</dbReference>
<dbReference type="PIRSF" id="PIRSF000724">
    <property type="entry name" value="Pgk"/>
    <property type="match status" value="1"/>
</dbReference>
<feature type="binding site" evidence="13 15">
    <location>
        <position position="327"/>
    </location>
    <ligand>
        <name>ATP</name>
        <dbReference type="ChEBI" id="CHEBI:30616"/>
    </ligand>
</feature>
<dbReference type="InterPro" id="IPR015911">
    <property type="entry name" value="Phosphoglycerate_kinase_CS"/>
</dbReference>
<protein>
    <recommendedName>
        <fullName evidence="6 13">Phosphoglycerate kinase</fullName>
        <ecNumber evidence="5 13">2.7.2.3</ecNumber>
    </recommendedName>
</protein>
<evidence type="ECO:0000256" key="7">
    <source>
        <dbReference type="ARBA" id="ARBA00022490"/>
    </source>
</evidence>
<dbReference type="EMBL" id="LAPV01000238">
    <property type="protein sequence ID" value="KKC30987.1"/>
    <property type="molecule type" value="Genomic_DNA"/>
</dbReference>
<organism evidence="18 20">
    <name type="scientific">Devosia psychrophila</name>
    <dbReference type="NCBI Taxonomy" id="728005"/>
    <lineage>
        <taxon>Bacteria</taxon>
        <taxon>Pseudomonadati</taxon>
        <taxon>Pseudomonadota</taxon>
        <taxon>Alphaproteobacteria</taxon>
        <taxon>Hyphomicrobiales</taxon>
        <taxon>Devosiaceae</taxon>
        <taxon>Devosia</taxon>
    </lineage>
</organism>
<evidence type="ECO:0000313" key="19">
    <source>
        <dbReference type="Proteomes" id="UP000033519"/>
    </source>
</evidence>
<dbReference type="GO" id="GO:0006094">
    <property type="term" value="P:gluconeogenesis"/>
    <property type="evidence" value="ECO:0007669"/>
    <property type="project" value="TreeGrafter"/>
</dbReference>
<accession>A0A0F5PQM3</accession>
<evidence type="ECO:0000313" key="20">
    <source>
        <dbReference type="Proteomes" id="UP000182258"/>
    </source>
</evidence>
<dbReference type="OrthoDB" id="9808460at2"/>
<dbReference type="GO" id="GO:0005829">
    <property type="term" value="C:cytosol"/>
    <property type="evidence" value="ECO:0007669"/>
    <property type="project" value="TreeGrafter"/>
</dbReference>
<dbReference type="STRING" id="728005.SAMN04488059_11652"/>
<evidence type="ECO:0000256" key="5">
    <source>
        <dbReference type="ARBA" id="ARBA00013061"/>
    </source>
</evidence>
<keyword evidence="8 13" id="KW-0808">Transferase</keyword>
<dbReference type="PROSITE" id="PS00111">
    <property type="entry name" value="PGLYCERATE_KINASE"/>
    <property type="match status" value="1"/>
</dbReference>
<keyword evidence="19" id="KW-1185">Reference proteome</keyword>
<name>A0A0F5PQM3_9HYPH</name>
<feature type="binding site" evidence="14">
    <location>
        <position position="155"/>
    </location>
    <ligand>
        <name>(2R)-3-phosphoglycerate</name>
        <dbReference type="ChEBI" id="CHEBI:58272"/>
    </ligand>
</feature>
<feature type="binding site" evidence="13">
    <location>
        <position position="38"/>
    </location>
    <ligand>
        <name>substrate</name>
    </ligand>
</feature>
<evidence type="ECO:0000256" key="13">
    <source>
        <dbReference type="HAMAP-Rule" id="MF_00145"/>
    </source>
</evidence>
<dbReference type="InterPro" id="IPR036043">
    <property type="entry name" value="Phosphoglycerate_kinase_sf"/>
</dbReference>
<evidence type="ECO:0000256" key="12">
    <source>
        <dbReference type="ARBA" id="ARBA00023152"/>
    </source>
</evidence>
<evidence type="ECO:0000256" key="14">
    <source>
        <dbReference type="PIRSR" id="PIRSR000724-1"/>
    </source>
</evidence>
<evidence type="ECO:0000256" key="9">
    <source>
        <dbReference type="ARBA" id="ARBA00022741"/>
    </source>
</evidence>
<feature type="binding site" evidence="13 15">
    <location>
        <position position="205"/>
    </location>
    <ligand>
        <name>ATP</name>
        <dbReference type="ChEBI" id="CHEBI:30616"/>
    </ligand>
</feature>
<comment type="subcellular location">
    <subcellularLocation>
        <location evidence="13">Cytoplasm</location>
    </subcellularLocation>
</comment>
<reference evidence="18 20" key="2">
    <citation type="submission" date="2016-10" db="EMBL/GenBank/DDBJ databases">
        <authorList>
            <person name="de Groot N.N."/>
        </authorList>
    </citation>
    <scope>NUCLEOTIDE SEQUENCE [LARGE SCALE GENOMIC DNA]</scope>
    <source>
        <strain evidence="18 20">CGMCC 1.10210</strain>
    </source>
</reference>
<evidence type="ECO:0000256" key="1">
    <source>
        <dbReference type="ARBA" id="ARBA00000642"/>
    </source>
</evidence>
<keyword evidence="10 13" id="KW-0418">Kinase</keyword>
<dbReference type="RefSeq" id="WP_046173109.1">
    <property type="nucleotide sequence ID" value="NZ_FOMB01000016.1"/>
</dbReference>
<dbReference type="HAMAP" id="MF_00145">
    <property type="entry name" value="Phosphoglyc_kinase"/>
    <property type="match status" value="1"/>
</dbReference>
<evidence type="ECO:0000256" key="4">
    <source>
        <dbReference type="ARBA" id="ARBA00011245"/>
    </source>
</evidence>
<dbReference type="GO" id="GO:0006096">
    <property type="term" value="P:glycolytic process"/>
    <property type="evidence" value="ECO:0007669"/>
    <property type="project" value="UniProtKB-UniRule"/>
</dbReference>
<evidence type="ECO:0000256" key="2">
    <source>
        <dbReference type="ARBA" id="ARBA00004838"/>
    </source>
</evidence>
<dbReference type="FunFam" id="3.40.50.1260:FF:000006">
    <property type="entry name" value="Phosphoglycerate kinase"/>
    <property type="match status" value="1"/>
</dbReference>
<dbReference type="InterPro" id="IPR015824">
    <property type="entry name" value="Phosphoglycerate_kinase_N"/>
</dbReference>
<comment type="pathway">
    <text evidence="2 13">Carbohydrate degradation; glycolysis; pyruvate from D-glyceraldehyde 3-phosphate: step 2/5.</text>
</comment>
<keyword evidence="11 13" id="KW-0067">ATP-binding</keyword>
<feature type="binding site" evidence="14">
    <location>
        <position position="38"/>
    </location>
    <ligand>
        <name>(2R)-3-phosphoglycerate</name>
        <dbReference type="ChEBI" id="CHEBI:58272"/>
    </ligand>
</feature>
<dbReference type="UniPathway" id="UPA00109">
    <property type="reaction ID" value="UER00185"/>
</dbReference>
<feature type="binding site" evidence="13 15">
    <location>
        <begin position="357"/>
        <end position="360"/>
    </location>
    <ligand>
        <name>ATP</name>
        <dbReference type="ChEBI" id="CHEBI:30616"/>
    </ligand>
</feature>
<comment type="caution">
    <text evidence="13">Lacks conserved residue(s) required for the propagation of feature annotation.</text>
</comment>
<dbReference type="PRINTS" id="PR00477">
    <property type="entry name" value="PHGLYCKINASE"/>
</dbReference>
<evidence type="ECO:0000313" key="17">
    <source>
        <dbReference type="EMBL" id="KKC30987.1"/>
    </source>
</evidence>
<dbReference type="SUPFAM" id="SSF53748">
    <property type="entry name" value="Phosphoglycerate kinase"/>
    <property type="match status" value="1"/>
</dbReference>
<comment type="catalytic activity">
    <reaction evidence="1 13 16">
        <text>(2R)-3-phosphoglycerate + ATP = (2R)-3-phospho-glyceroyl phosphate + ADP</text>
        <dbReference type="Rhea" id="RHEA:14801"/>
        <dbReference type="ChEBI" id="CHEBI:30616"/>
        <dbReference type="ChEBI" id="CHEBI:57604"/>
        <dbReference type="ChEBI" id="CHEBI:58272"/>
        <dbReference type="ChEBI" id="CHEBI:456216"/>
        <dbReference type="EC" id="2.7.2.3"/>
    </reaction>
</comment>
<comment type="subunit">
    <text evidence="4 13">Monomer.</text>
</comment>
<comment type="similarity">
    <text evidence="3 13 16">Belongs to the phosphoglycerate kinase family.</text>
</comment>
<dbReference type="GO" id="GO:0005524">
    <property type="term" value="F:ATP binding"/>
    <property type="evidence" value="ECO:0007669"/>
    <property type="project" value="UniProtKB-KW"/>
</dbReference>
<sequence>MSATFKTLDELDLNNKRVLLRADLNVPVADGKVSDATRIERLVPTIREIVKHDGKAILLSHFGRPKGKVDPEFSLEQVCEAVANETGHPVGFVFTDWNDVSDAQKAIDSAPAGSVLILENTRFHPGEEANDIDLAKRMASLGDVYVNDAFSAAHRAHASTDALARLLPAAAGLAMQAELEALEAGLGKPKKPVVAIVGGAKVSSKIDLLENLVAKVDGLVIGGGMANTFLHAQGYAVGKSLCEKDLAETALRIMDKADKSGCAIILPIDAVVAWHFKANTPTRLYGVDAIDNDGMILDIGPSSIERILGAIDDAHTVVWNGPMGAFEMNPFDAATVAIAKHVAKRTHDGKLVSVAGGGDTVAALAHAGVKDAFTYVSTAGGAFLEWMEGKPLPGVEALKK</sequence>
<dbReference type="EC" id="2.7.2.3" evidence="5 13"/>
<dbReference type="Gene3D" id="3.40.50.1260">
    <property type="entry name" value="Phosphoglycerate kinase, N-terminal domain"/>
    <property type="match status" value="2"/>
</dbReference>
<dbReference type="EMBL" id="FOMB01000016">
    <property type="protein sequence ID" value="SFC97510.1"/>
    <property type="molecule type" value="Genomic_DNA"/>
</dbReference>
<evidence type="ECO:0000313" key="18">
    <source>
        <dbReference type="EMBL" id="SFC97510.1"/>
    </source>
</evidence>